<evidence type="ECO:0000313" key="11">
    <source>
        <dbReference type="Proteomes" id="UP000271162"/>
    </source>
</evidence>
<name>A0A0N4YD66_NIPBR</name>
<evidence type="ECO:0000256" key="7">
    <source>
        <dbReference type="ARBA" id="ARBA00023170"/>
    </source>
</evidence>
<evidence type="ECO:0000313" key="12">
    <source>
        <dbReference type="WBParaSite" id="NBR_0001454301-mRNA-1"/>
    </source>
</evidence>
<dbReference type="GO" id="GO:0043410">
    <property type="term" value="P:positive regulation of MAPK cascade"/>
    <property type="evidence" value="ECO:0007669"/>
    <property type="project" value="TreeGrafter"/>
</dbReference>
<evidence type="ECO:0000256" key="3">
    <source>
        <dbReference type="ARBA" id="ARBA00022989"/>
    </source>
</evidence>
<keyword evidence="5 9" id="KW-0472">Membrane</keyword>
<dbReference type="GO" id="GO:0008227">
    <property type="term" value="F:G protein-coupled amine receptor activity"/>
    <property type="evidence" value="ECO:0007669"/>
    <property type="project" value="UniProtKB-ARBA"/>
</dbReference>
<dbReference type="PANTHER" id="PTHR24248:SF199">
    <property type="entry name" value="IP13425P-RELATED"/>
    <property type="match status" value="1"/>
</dbReference>
<dbReference type="GO" id="GO:0071880">
    <property type="term" value="P:adenylate cyclase-activating adrenergic receptor signaling pathway"/>
    <property type="evidence" value="ECO:0007669"/>
    <property type="project" value="TreeGrafter"/>
</dbReference>
<dbReference type="SUPFAM" id="SSF81321">
    <property type="entry name" value="Family A G protein-coupled receptor-like"/>
    <property type="match status" value="1"/>
</dbReference>
<dbReference type="WBParaSite" id="NBR_0001454301-mRNA-1">
    <property type="protein sequence ID" value="NBR_0001454301-mRNA-1"/>
    <property type="gene ID" value="NBR_0001454301"/>
</dbReference>
<evidence type="ECO:0000256" key="5">
    <source>
        <dbReference type="ARBA" id="ARBA00023136"/>
    </source>
</evidence>
<evidence type="ECO:0000256" key="6">
    <source>
        <dbReference type="ARBA" id="ARBA00023157"/>
    </source>
</evidence>
<keyword evidence="11" id="KW-1185">Reference proteome</keyword>
<sequence length="152" mass="17142">MLSERNASVSFASWFDQAAVELATTTDGVDDGLSADLPELVADESLRPVMESVTLAAVLLLLILFCVVGNAFVIAAIALERDLRGRPQYYLIFSLAVADLIRGHRLPDRFAWAFHSKYAWSYESVIFCHGFTDWMTQQREFSRLTESWIPSF</sequence>
<dbReference type="InterPro" id="IPR000276">
    <property type="entry name" value="GPCR_Rhodpsn"/>
</dbReference>
<reference evidence="10 11" key="2">
    <citation type="submission" date="2018-11" db="EMBL/GenBank/DDBJ databases">
        <authorList>
            <consortium name="Pathogen Informatics"/>
        </authorList>
    </citation>
    <scope>NUCLEOTIDE SEQUENCE [LARGE SCALE GENOMIC DNA]</scope>
</reference>
<accession>A0A0N4YD66</accession>
<keyword evidence="4" id="KW-0297">G-protein coupled receptor</keyword>
<keyword evidence="7" id="KW-0675">Receptor</keyword>
<evidence type="ECO:0000256" key="4">
    <source>
        <dbReference type="ARBA" id="ARBA00023040"/>
    </source>
</evidence>
<dbReference type="GO" id="GO:0005886">
    <property type="term" value="C:plasma membrane"/>
    <property type="evidence" value="ECO:0007669"/>
    <property type="project" value="TreeGrafter"/>
</dbReference>
<comment type="subcellular location">
    <subcellularLocation>
        <location evidence="1">Membrane</location>
        <topology evidence="1">Multi-pass membrane protein</topology>
    </subcellularLocation>
</comment>
<dbReference type="Gene3D" id="1.20.1070.10">
    <property type="entry name" value="Rhodopsin 7-helix transmembrane proteins"/>
    <property type="match status" value="1"/>
</dbReference>
<evidence type="ECO:0000256" key="9">
    <source>
        <dbReference type="SAM" id="Phobius"/>
    </source>
</evidence>
<evidence type="ECO:0000256" key="2">
    <source>
        <dbReference type="ARBA" id="ARBA00022692"/>
    </source>
</evidence>
<keyword evidence="2 9" id="KW-0812">Transmembrane</keyword>
<keyword evidence="6" id="KW-1015">Disulfide bond</keyword>
<gene>
    <name evidence="10" type="ORF">NBR_LOCUS14544</name>
</gene>
<reference evidence="12" key="1">
    <citation type="submission" date="2017-02" db="UniProtKB">
        <authorList>
            <consortium name="WormBaseParasite"/>
        </authorList>
    </citation>
    <scope>IDENTIFICATION</scope>
</reference>
<feature type="transmembrane region" description="Helical" evidence="9">
    <location>
        <begin position="55"/>
        <end position="79"/>
    </location>
</feature>
<protein>
    <submittedName>
        <fullName evidence="12">G_PROTEIN_RECEP_F1_2 domain-containing protein</fullName>
    </submittedName>
</protein>
<evidence type="ECO:0000256" key="8">
    <source>
        <dbReference type="ARBA" id="ARBA00023224"/>
    </source>
</evidence>
<organism evidence="12">
    <name type="scientific">Nippostrongylus brasiliensis</name>
    <name type="common">Rat hookworm</name>
    <dbReference type="NCBI Taxonomy" id="27835"/>
    <lineage>
        <taxon>Eukaryota</taxon>
        <taxon>Metazoa</taxon>
        <taxon>Ecdysozoa</taxon>
        <taxon>Nematoda</taxon>
        <taxon>Chromadorea</taxon>
        <taxon>Rhabditida</taxon>
        <taxon>Rhabditina</taxon>
        <taxon>Rhabditomorpha</taxon>
        <taxon>Strongyloidea</taxon>
        <taxon>Heligmosomidae</taxon>
        <taxon>Nippostrongylus</taxon>
    </lineage>
</organism>
<evidence type="ECO:0000256" key="1">
    <source>
        <dbReference type="ARBA" id="ARBA00004141"/>
    </source>
</evidence>
<dbReference type="PANTHER" id="PTHR24248">
    <property type="entry name" value="ADRENERGIC RECEPTOR-RELATED G-PROTEIN COUPLED RECEPTOR"/>
    <property type="match status" value="1"/>
</dbReference>
<dbReference type="Proteomes" id="UP000271162">
    <property type="component" value="Unassembled WGS sequence"/>
</dbReference>
<dbReference type="AlphaFoldDB" id="A0A0N4YD66"/>
<dbReference type="PRINTS" id="PR00237">
    <property type="entry name" value="GPCRRHODOPSN"/>
</dbReference>
<keyword evidence="3 9" id="KW-1133">Transmembrane helix</keyword>
<dbReference type="STRING" id="27835.A0A0N4YD66"/>
<dbReference type="EMBL" id="UYSL01021400">
    <property type="protein sequence ID" value="VDL78133.1"/>
    <property type="molecule type" value="Genomic_DNA"/>
</dbReference>
<evidence type="ECO:0000313" key="10">
    <source>
        <dbReference type="EMBL" id="VDL78133.1"/>
    </source>
</evidence>
<keyword evidence="8" id="KW-0807">Transducer</keyword>
<proteinExistence type="predicted"/>